<dbReference type="InterPro" id="IPR023375">
    <property type="entry name" value="ADC_dom_sf"/>
</dbReference>
<protein>
    <submittedName>
        <fullName evidence="1">Uncharacterized protein</fullName>
    </submittedName>
</protein>
<reference evidence="1 2" key="1">
    <citation type="journal article" date="2024" name="Nat. Commun.">
        <title>Phylogenomics reveals the evolutionary origins of lichenization in chlorophyte algae.</title>
        <authorList>
            <person name="Puginier C."/>
            <person name="Libourel C."/>
            <person name="Otte J."/>
            <person name="Skaloud P."/>
            <person name="Haon M."/>
            <person name="Grisel S."/>
            <person name="Petersen M."/>
            <person name="Berrin J.G."/>
            <person name="Delaux P.M."/>
            <person name="Dal Grande F."/>
            <person name="Keller J."/>
        </authorList>
    </citation>
    <scope>NUCLEOTIDE SEQUENCE [LARGE SCALE GENOMIC DNA]</scope>
    <source>
        <strain evidence="1 2">SAG 2043</strain>
    </source>
</reference>
<dbReference type="SUPFAM" id="SSF160104">
    <property type="entry name" value="Acetoacetate decarboxylase-like"/>
    <property type="match status" value="1"/>
</dbReference>
<gene>
    <name evidence="1" type="ORF">WJX72_002599</name>
</gene>
<dbReference type="InterPro" id="IPR039343">
    <property type="entry name" value="NDX1-like"/>
</dbReference>
<organism evidence="1 2">
    <name type="scientific">[Myrmecia] bisecta</name>
    <dbReference type="NCBI Taxonomy" id="41462"/>
    <lineage>
        <taxon>Eukaryota</taxon>
        <taxon>Viridiplantae</taxon>
        <taxon>Chlorophyta</taxon>
        <taxon>core chlorophytes</taxon>
        <taxon>Trebouxiophyceae</taxon>
        <taxon>Trebouxiales</taxon>
        <taxon>Trebouxiaceae</taxon>
        <taxon>Myrmecia</taxon>
    </lineage>
</organism>
<sequence length="276" mass="30678">MVYADPPWTFRGRALYQLQLVKAEEAKKYVPEGFQLVSLFGYTLGGFYLARYSDSPVGAFDELVALGGLVWNFPTSCAWAARVYVNSWDARVHGRRHVGLPSRLATFSEDVNKPGIHRQSWWRCPHSVCHQIAAGKRSAAVSSMGADGDYGVIVRNVERRPWWQPWACSPQRLQGPVCFLALPAAGKGWPGPRVHMVLPSFSGNTPDHPGLLKYGVQLRANVRPVKPAHVQAATPRTKQDEEAMGLILGGRPVLTLAFEDMEMSVAEPSRWTLEKE</sequence>
<evidence type="ECO:0000313" key="2">
    <source>
        <dbReference type="Proteomes" id="UP001489004"/>
    </source>
</evidence>
<proteinExistence type="predicted"/>
<dbReference type="EMBL" id="JALJOR010000005">
    <property type="protein sequence ID" value="KAK9816601.1"/>
    <property type="molecule type" value="Genomic_DNA"/>
</dbReference>
<evidence type="ECO:0000313" key="1">
    <source>
        <dbReference type="EMBL" id="KAK9816601.1"/>
    </source>
</evidence>
<keyword evidence="2" id="KW-1185">Reference proteome</keyword>
<dbReference type="Proteomes" id="UP001489004">
    <property type="component" value="Unassembled WGS sequence"/>
</dbReference>
<dbReference type="Gene3D" id="2.40.400.10">
    <property type="entry name" value="Acetoacetate decarboxylase-like"/>
    <property type="match status" value="1"/>
</dbReference>
<comment type="caution">
    <text evidence="1">The sequence shown here is derived from an EMBL/GenBank/DDBJ whole genome shotgun (WGS) entry which is preliminary data.</text>
</comment>
<name>A0AAW1Q6R1_9CHLO</name>
<dbReference type="PANTHER" id="PTHR35467:SF2">
    <property type="entry name" value="PROTEIN NEOXANTHIN-DEFICIENT 1"/>
    <property type="match status" value="1"/>
</dbReference>
<accession>A0AAW1Q6R1</accession>
<dbReference type="AlphaFoldDB" id="A0AAW1Q6R1"/>
<dbReference type="PANTHER" id="PTHR35467">
    <property type="match status" value="1"/>
</dbReference>